<reference evidence="2 3" key="1">
    <citation type="submission" date="2018-06" db="EMBL/GenBank/DDBJ databases">
        <authorList>
            <consortium name="Pathogen Informatics"/>
            <person name="Doyle S."/>
        </authorList>
    </citation>
    <scope>NUCLEOTIDE SEQUENCE [LARGE SCALE GENOMIC DNA]</scope>
    <source>
        <strain evidence="2 3">NCTC13773</strain>
    </source>
</reference>
<feature type="transmembrane region" description="Helical" evidence="1">
    <location>
        <begin position="87"/>
        <end position="105"/>
    </location>
</feature>
<feature type="transmembrane region" description="Helical" evidence="1">
    <location>
        <begin position="126"/>
        <end position="146"/>
    </location>
</feature>
<dbReference type="Proteomes" id="UP000249013">
    <property type="component" value="Chromosome 1"/>
</dbReference>
<feature type="transmembrane region" description="Helical" evidence="1">
    <location>
        <begin position="61"/>
        <end position="81"/>
    </location>
</feature>
<dbReference type="AlphaFoldDB" id="A0AA94M110"/>
<keyword evidence="1" id="KW-0472">Membrane</keyword>
<keyword evidence="1" id="KW-0812">Transmembrane</keyword>
<gene>
    <name evidence="2" type="ORF">NCTC13773_00346</name>
</gene>
<name>A0AA94M110_9STRE</name>
<feature type="transmembrane region" description="Helical" evidence="1">
    <location>
        <begin position="152"/>
        <end position="176"/>
    </location>
</feature>
<evidence type="ECO:0000313" key="2">
    <source>
        <dbReference type="EMBL" id="SQG78580.1"/>
    </source>
</evidence>
<evidence type="ECO:0008006" key="4">
    <source>
        <dbReference type="Google" id="ProtNLM"/>
    </source>
</evidence>
<evidence type="ECO:0000313" key="3">
    <source>
        <dbReference type="Proteomes" id="UP000249013"/>
    </source>
</evidence>
<dbReference type="Pfam" id="PF13787">
    <property type="entry name" value="HXXEE"/>
    <property type="match status" value="1"/>
</dbReference>
<accession>A0AA94M110</accession>
<evidence type="ECO:0000256" key="1">
    <source>
        <dbReference type="SAM" id="Phobius"/>
    </source>
</evidence>
<organism evidence="2 3">
    <name type="scientific">Streptococcus gallolyticus</name>
    <dbReference type="NCBI Taxonomy" id="315405"/>
    <lineage>
        <taxon>Bacteria</taxon>
        <taxon>Bacillati</taxon>
        <taxon>Bacillota</taxon>
        <taxon>Bacilli</taxon>
        <taxon>Lactobacillales</taxon>
        <taxon>Streptococcaceae</taxon>
        <taxon>Streptococcus</taxon>
    </lineage>
</organism>
<sequence length="198" mass="22457">MTCCLIWNWDTWELTRKLACMLTIAVTLHIFEENTFPAGFYYMNNLGFKSKEPMVYPQNRCTNMVTNLGATIVLMLVTFYVQKIETSAMVLIVFFALGETVNHTLSGIKMQARYQDKGKKTIYAPGLMTSWFILIPLATSALKWLVTNGASLLQILGGIGIFVGIAVFLILVPFAISTRVKSKEFAFRDKGYFEKYEK</sequence>
<keyword evidence="1" id="KW-1133">Transmembrane helix</keyword>
<protein>
    <recommendedName>
        <fullName evidence="4">HXXEE domain-containing protein</fullName>
    </recommendedName>
</protein>
<dbReference type="EMBL" id="LS483409">
    <property type="protein sequence ID" value="SQG78580.1"/>
    <property type="molecule type" value="Genomic_DNA"/>
</dbReference>
<dbReference type="InterPro" id="IPR025671">
    <property type="entry name" value="HXXEE"/>
</dbReference>
<proteinExistence type="predicted"/>